<dbReference type="InterPro" id="IPR058649">
    <property type="entry name" value="CzcB_C"/>
</dbReference>
<feature type="domain" description="CzcB-like C-terminal circularly permuted SH3-like" evidence="5">
    <location>
        <begin position="396"/>
        <end position="436"/>
    </location>
</feature>
<dbReference type="Pfam" id="PF25876">
    <property type="entry name" value="HH_MFP_RND"/>
    <property type="match status" value="1"/>
</dbReference>
<evidence type="ECO:0000259" key="3">
    <source>
        <dbReference type="Pfam" id="PF25876"/>
    </source>
</evidence>
<feature type="coiled-coil region" evidence="1">
    <location>
        <begin position="127"/>
        <end position="192"/>
    </location>
</feature>
<dbReference type="Pfam" id="PF25975">
    <property type="entry name" value="CzcB_C"/>
    <property type="match status" value="1"/>
</dbReference>
<feature type="compositionally biased region" description="Basic and acidic residues" evidence="2">
    <location>
        <begin position="383"/>
        <end position="392"/>
    </location>
</feature>
<dbReference type="SUPFAM" id="SSF111369">
    <property type="entry name" value="HlyD-like secretion proteins"/>
    <property type="match status" value="1"/>
</dbReference>
<dbReference type="GO" id="GO:1990281">
    <property type="term" value="C:efflux pump complex"/>
    <property type="evidence" value="ECO:0007669"/>
    <property type="project" value="TreeGrafter"/>
</dbReference>
<protein>
    <submittedName>
        <fullName evidence="6">HlyD family efflux transporter periplasmic adaptor subunit</fullName>
    </submittedName>
</protein>
<feature type="domain" description="Multidrug resistance protein MdtA-like barrel-sandwich hybrid" evidence="4">
    <location>
        <begin position="67"/>
        <end position="226"/>
    </location>
</feature>
<evidence type="ECO:0000313" key="6">
    <source>
        <dbReference type="EMBL" id="MPR35758.1"/>
    </source>
</evidence>
<evidence type="ECO:0000313" key="7">
    <source>
        <dbReference type="Proteomes" id="UP000479293"/>
    </source>
</evidence>
<dbReference type="PANTHER" id="PTHR30469:SF33">
    <property type="entry name" value="SLR1207 PROTEIN"/>
    <property type="match status" value="1"/>
</dbReference>
<organism evidence="6 7">
    <name type="scientific">Salmonirosea aquatica</name>
    <dbReference type="NCBI Taxonomy" id="2654236"/>
    <lineage>
        <taxon>Bacteria</taxon>
        <taxon>Pseudomonadati</taxon>
        <taxon>Bacteroidota</taxon>
        <taxon>Cytophagia</taxon>
        <taxon>Cytophagales</taxon>
        <taxon>Spirosomataceae</taxon>
        <taxon>Salmonirosea</taxon>
    </lineage>
</organism>
<dbReference type="Gene3D" id="2.40.420.20">
    <property type="match status" value="1"/>
</dbReference>
<comment type="caution">
    <text evidence="6">The sequence shown here is derived from an EMBL/GenBank/DDBJ whole genome shotgun (WGS) entry which is preliminary data.</text>
</comment>
<dbReference type="AlphaFoldDB" id="A0A7C9BEN8"/>
<dbReference type="InterPro" id="IPR058624">
    <property type="entry name" value="MdtA-like_HH"/>
</dbReference>
<dbReference type="PANTHER" id="PTHR30469">
    <property type="entry name" value="MULTIDRUG RESISTANCE PROTEIN MDTA"/>
    <property type="match status" value="1"/>
</dbReference>
<dbReference type="EMBL" id="WHLY01000002">
    <property type="protein sequence ID" value="MPR35758.1"/>
    <property type="molecule type" value="Genomic_DNA"/>
</dbReference>
<evidence type="ECO:0000259" key="5">
    <source>
        <dbReference type="Pfam" id="PF25975"/>
    </source>
</evidence>
<dbReference type="Pfam" id="PF25917">
    <property type="entry name" value="BSH_RND"/>
    <property type="match status" value="1"/>
</dbReference>
<keyword evidence="7" id="KW-1185">Reference proteome</keyword>
<feature type="region of interest" description="Disordered" evidence="2">
    <location>
        <begin position="358"/>
        <end position="392"/>
    </location>
</feature>
<dbReference type="Proteomes" id="UP000479293">
    <property type="component" value="Unassembled WGS sequence"/>
</dbReference>
<dbReference type="RefSeq" id="WP_152763087.1">
    <property type="nucleotide sequence ID" value="NZ_WHLY01000002.1"/>
</dbReference>
<dbReference type="Gene3D" id="2.40.50.100">
    <property type="match status" value="1"/>
</dbReference>
<reference evidence="6 7" key="1">
    <citation type="submission" date="2019-10" db="EMBL/GenBank/DDBJ databases">
        <title>Draft Genome Sequence of Cytophagaceae sp. SJW1-29.</title>
        <authorList>
            <person name="Choi A."/>
        </authorList>
    </citation>
    <scope>NUCLEOTIDE SEQUENCE [LARGE SCALE GENOMIC DNA]</scope>
    <source>
        <strain evidence="6 7">SJW1-29</strain>
    </source>
</reference>
<evidence type="ECO:0000259" key="4">
    <source>
        <dbReference type="Pfam" id="PF25917"/>
    </source>
</evidence>
<dbReference type="Gene3D" id="2.40.30.170">
    <property type="match status" value="1"/>
</dbReference>
<evidence type="ECO:0000256" key="1">
    <source>
        <dbReference type="SAM" id="Coils"/>
    </source>
</evidence>
<gene>
    <name evidence="6" type="ORF">GBK04_20985</name>
</gene>
<dbReference type="GO" id="GO:0015562">
    <property type="term" value="F:efflux transmembrane transporter activity"/>
    <property type="evidence" value="ECO:0007669"/>
    <property type="project" value="TreeGrafter"/>
</dbReference>
<sequence length="471" mass="50708">MARKSSNRIWWILGGIVVLLVAGLFVAKAAGWIGQVKPTEVEFASVKSTDIIETVSASGRVQPEVEVVLSPDVSGEITALYVEEGDSVKQGQLLLKIRPDNYESLFARAQATVNSSKANTEQSRAALAQAESRLLRAKADYDRNKKLFDDKVISAADFEQVRANYQVAQQDIEAAKANISAAQYNVKSAEASLRDAAENLRKTTIFAPVNGVISLLNVEVGERVVGTSQMAGTELMRIANLSNMEVRVNVNENDIVRVTLGDTADIDVDAYSSTGRVFKGVVTEIANTASGLTAATGATVSADAVTEFEVKVKILNESFQDLMASRGKRSYPFKPGMTASVDIITDRRPNVLSVPIAAVTTRDNKPEAQPQEPNASNDPNAPTDKDKSIKDKEPVKEVVFVDSAGVAKIREVKTGISDFENIQVTSGLKAGEQIVAGPFIVVSKRLKDGDKIIKKAPEAKKDGPDSKENNN</sequence>
<keyword evidence="1" id="KW-0175">Coiled coil</keyword>
<feature type="domain" description="Multidrug resistance protein MdtA-like alpha-helical hairpin" evidence="3">
    <location>
        <begin position="121"/>
        <end position="186"/>
    </location>
</feature>
<proteinExistence type="predicted"/>
<accession>A0A7C9BEN8</accession>
<evidence type="ECO:0000256" key="2">
    <source>
        <dbReference type="SAM" id="MobiDB-lite"/>
    </source>
</evidence>
<feature type="compositionally biased region" description="Polar residues" evidence="2">
    <location>
        <begin position="371"/>
        <end position="380"/>
    </location>
</feature>
<dbReference type="Gene3D" id="1.10.287.470">
    <property type="entry name" value="Helix hairpin bin"/>
    <property type="match status" value="1"/>
</dbReference>
<name>A0A7C9BEN8_9BACT</name>
<dbReference type="InterPro" id="IPR058625">
    <property type="entry name" value="MdtA-like_BSH"/>
</dbReference>